<evidence type="ECO:0000313" key="2">
    <source>
        <dbReference type="Proteomes" id="UP000595278"/>
    </source>
</evidence>
<reference evidence="1 2" key="1">
    <citation type="submission" date="2021-01" db="EMBL/GenBank/DDBJ databases">
        <title>Entomomonas sp. F2A isolated from a house cricket (Acheta domesticus).</title>
        <authorList>
            <person name="Spergser J."/>
            <person name="Busse H.-J."/>
        </authorList>
    </citation>
    <scope>NUCLEOTIDE SEQUENCE [LARGE SCALE GENOMIC DNA]</scope>
    <source>
        <strain evidence="1 2">F2A</strain>
    </source>
</reference>
<evidence type="ECO:0000313" key="1">
    <source>
        <dbReference type="EMBL" id="QQP86796.1"/>
    </source>
</evidence>
<protein>
    <submittedName>
        <fullName evidence="1">Uncharacterized protein</fullName>
    </submittedName>
</protein>
<keyword evidence="2" id="KW-1185">Reference proteome</keyword>
<dbReference type="RefSeq" id="WP_201095222.1">
    <property type="nucleotide sequence ID" value="NZ_CP067393.1"/>
</dbReference>
<proteinExistence type="predicted"/>
<dbReference type="Proteomes" id="UP000595278">
    <property type="component" value="Chromosome"/>
</dbReference>
<sequence length="63" mass="7521">MDLYDKENIQKILLGLYREQARQWLINKRTAQIVLRMIMEYKSCSEVMSYVPSPVPVPANEYR</sequence>
<accession>A0A974RY06</accession>
<dbReference type="EMBL" id="CP067393">
    <property type="protein sequence ID" value="QQP86796.1"/>
    <property type="molecule type" value="Genomic_DNA"/>
</dbReference>
<dbReference type="AlphaFoldDB" id="A0A974RY06"/>
<organism evidence="1 2">
    <name type="scientific">Entomomonas asaccharolytica</name>
    <dbReference type="NCBI Taxonomy" id="2785331"/>
    <lineage>
        <taxon>Bacteria</taxon>
        <taxon>Pseudomonadati</taxon>
        <taxon>Pseudomonadota</taxon>
        <taxon>Gammaproteobacteria</taxon>
        <taxon>Pseudomonadales</taxon>
        <taxon>Pseudomonadaceae</taxon>
        <taxon>Entomomonas</taxon>
    </lineage>
</organism>
<gene>
    <name evidence="1" type="ORF">JHT90_06030</name>
</gene>
<dbReference type="KEGG" id="eaz:JHT90_06030"/>
<name>A0A974RY06_9GAMM</name>